<dbReference type="EMBL" id="WUAV01000005">
    <property type="protein sequence ID" value="KAF1754183.1"/>
    <property type="molecule type" value="Genomic_DNA"/>
</dbReference>
<dbReference type="Proteomes" id="UP000483820">
    <property type="component" value="Chromosome V"/>
</dbReference>
<reference evidence="3 4" key="1">
    <citation type="submission" date="2019-12" db="EMBL/GenBank/DDBJ databases">
        <title>Chromosome-level assembly of the Caenorhabditis remanei genome.</title>
        <authorList>
            <person name="Teterina A.A."/>
            <person name="Willis J.H."/>
            <person name="Phillips P.C."/>
        </authorList>
    </citation>
    <scope>NUCLEOTIDE SEQUENCE [LARGE SCALE GENOMIC DNA]</scope>
    <source>
        <strain evidence="3 4">PX506</strain>
        <tissue evidence="3">Whole organism</tissue>
    </source>
</reference>
<feature type="domain" description="T20D4.11-like" evidence="2">
    <location>
        <begin position="28"/>
        <end position="188"/>
    </location>
</feature>
<dbReference type="PANTHER" id="PTHR21453">
    <property type="entry name" value="DUF19 DOMAIN-CONTAINING PROTEIN-RELATED-RELATED"/>
    <property type="match status" value="1"/>
</dbReference>
<evidence type="ECO:0000256" key="1">
    <source>
        <dbReference type="SAM" id="SignalP"/>
    </source>
</evidence>
<sequence length="365" mass="41091">MTNLLKLVFIGFIFIVSVHGASVLAGNCSLADKSHAISCGLRAKEFGEKVKNLDDDNEDQMKEFRRSCDALKDCTRTLGHCGAMQDEDTKKGFDYMNSICTLIEFGATEFKSCDDKLDKTESKCVKDYNPFQIQQDLFEKSDITETCSNLFGKDNCFKKAVTDACGANEWEKLKQRYLSLNDRVKKCNFEGTGGVLAGDCSLADKHHAVSCGLRAKEFGAQVKNLDDDNEDQIKEFRKSCDALKDCTRTLGHCGAMQDEETKKGFAYMNSVCTLIEFGATEFKSCDEKLDKTESKCVKDYNPFQIQQDLFEKSDITETCSNLFGKDNCFKKAVTDVCGVNEWEKLKERYLSLNDRVKKCNFEGIV</sequence>
<proteinExistence type="predicted"/>
<dbReference type="PANTHER" id="PTHR21453:SF28">
    <property type="entry name" value="DUF19 DOMAIN-CONTAINING PROTEIN-RELATED"/>
    <property type="match status" value="1"/>
</dbReference>
<protein>
    <recommendedName>
        <fullName evidence="2">T20D4.11-like domain-containing protein</fullName>
    </recommendedName>
</protein>
<feature type="chain" id="PRO_5025371849" description="T20D4.11-like domain-containing protein" evidence="1">
    <location>
        <begin position="21"/>
        <end position="365"/>
    </location>
</feature>
<feature type="domain" description="T20D4.11-like" evidence="2">
    <location>
        <begin position="200"/>
        <end position="360"/>
    </location>
</feature>
<comment type="caution">
    <text evidence="3">The sequence shown here is derived from an EMBL/GenBank/DDBJ whole genome shotgun (WGS) entry which is preliminary data.</text>
</comment>
<dbReference type="Pfam" id="PF01579">
    <property type="entry name" value="DUF19"/>
    <property type="match status" value="2"/>
</dbReference>
<accession>A0A6A5GHM7</accession>
<feature type="signal peptide" evidence="1">
    <location>
        <begin position="1"/>
        <end position="20"/>
    </location>
</feature>
<dbReference type="AlphaFoldDB" id="A0A6A5GHM7"/>
<dbReference type="KEGG" id="crq:GCK72_020743"/>
<evidence type="ECO:0000313" key="3">
    <source>
        <dbReference type="EMBL" id="KAF1754183.1"/>
    </source>
</evidence>
<dbReference type="GeneID" id="78777004"/>
<evidence type="ECO:0000259" key="2">
    <source>
        <dbReference type="Pfam" id="PF01579"/>
    </source>
</evidence>
<evidence type="ECO:0000313" key="4">
    <source>
        <dbReference type="Proteomes" id="UP000483820"/>
    </source>
</evidence>
<keyword evidence="1" id="KW-0732">Signal</keyword>
<name>A0A6A5GHM7_CAERE</name>
<dbReference type="RefSeq" id="XP_053582682.1">
    <property type="nucleotide sequence ID" value="XM_053733769.1"/>
</dbReference>
<dbReference type="InterPro" id="IPR002542">
    <property type="entry name" value="T20D4.11-like_dom"/>
</dbReference>
<dbReference type="CTD" id="78777004"/>
<organism evidence="3 4">
    <name type="scientific">Caenorhabditis remanei</name>
    <name type="common">Caenorhabditis vulgaris</name>
    <dbReference type="NCBI Taxonomy" id="31234"/>
    <lineage>
        <taxon>Eukaryota</taxon>
        <taxon>Metazoa</taxon>
        <taxon>Ecdysozoa</taxon>
        <taxon>Nematoda</taxon>
        <taxon>Chromadorea</taxon>
        <taxon>Rhabditida</taxon>
        <taxon>Rhabditina</taxon>
        <taxon>Rhabditomorpha</taxon>
        <taxon>Rhabditoidea</taxon>
        <taxon>Rhabditidae</taxon>
        <taxon>Peloderinae</taxon>
        <taxon>Caenorhabditis</taxon>
    </lineage>
</organism>
<gene>
    <name evidence="3" type="ORF">GCK72_020743</name>
</gene>